<dbReference type="STRING" id="342668.A0A1B8GML9"/>
<dbReference type="InterPro" id="IPR036259">
    <property type="entry name" value="MFS_trans_sf"/>
</dbReference>
<feature type="transmembrane region" description="Helical" evidence="6">
    <location>
        <begin position="139"/>
        <end position="159"/>
    </location>
</feature>
<dbReference type="PANTHER" id="PTHR21576">
    <property type="entry name" value="UNCHARACTERIZED NODULIN-LIKE PROTEIN"/>
    <property type="match status" value="1"/>
</dbReference>
<dbReference type="PROSITE" id="PS51257">
    <property type="entry name" value="PROKAR_LIPOPROTEIN"/>
    <property type="match status" value="1"/>
</dbReference>
<organism evidence="7 8">
    <name type="scientific">Pseudogymnoascus verrucosus</name>
    <dbReference type="NCBI Taxonomy" id="342668"/>
    <lineage>
        <taxon>Eukaryota</taxon>
        <taxon>Fungi</taxon>
        <taxon>Dikarya</taxon>
        <taxon>Ascomycota</taxon>
        <taxon>Pezizomycotina</taxon>
        <taxon>Leotiomycetes</taxon>
        <taxon>Thelebolales</taxon>
        <taxon>Thelebolaceae</taxon>
        <taxon>Pseudogymnoascus</taxon>
    </lineage>
</organism>
<dbReference type="OrthoDB" id="410267at2759"/>
<sequence length="516" mass="55358">MASERSLTRARVVSSIAATAISIACGTNYAYSAWGPQFAEKLQLSSTESNLIGTSANMGMYAMGIPVGIFVDNKGPRPAVLAGALLLGVGYFPLRQAYVSGEGSLAALCFYAVCTGFGSCSAFAAAVKVSALNWPHHRGTATAFPLAAFGLSAFFFSAFAQLAFEGNTGDFLLLLAAGTSGIIFVSFFFMHIYPHSAYSSIPTSDTPSSTDSNPLIRTRSQETKHANRRASMEPESGAAAPVTVPIEISETSSLLSSNASIRDDLEGNVAHKDPSHHVDIRGLRLFMNTKFWFLFALMGLLSGIGLMTINNIGNDATALWRHYDPNTDPTYITKRRAMHVSILSICSFFGRLLSGVGSDILVRRLQASRTWCLTIASAIFTIAQLLAITIRDPHYLFLVSSLCGLAYGFLFGVFPSIVAEVFGIHGLSTNWGFMTLAPVLSGNIFNLFYGVVFDAHSVIGKDGDRVCDLGLECYRNAYVVTLFSGLAALVVSLLSIQFDHACQRAAAKAKDLNRVA</sequence>
<keyword evidence="8" id="KW-1185">Reference proteome</keyword>
<feature type="transmembrane region" description="Helical" evidence="6">
    <location>
        <begin position="431"/>
        <end position="452"/>
    </location>
</feature>
<comment type="subcellular location">
    <subcellularLocation>
        <location evidence="1">Membrane</location>
        <topology evidence="1">Multi-pass membrane protein</topology>
    </subcellularLocation>
</comment>
<dbReference type="InterPro" id="IPR011701">
    <property type="entry name" value="MFS"/>
</dbReference>
<protein>
    <recommendedName>
        <fullName evidence="9">Nodulin-like domain-containing protein</fullName>
    </recommendedName>
</protein>
<evidence type="ECO:0000313" key="7">
    <source>
        <dbReference type="EMBL" id="OBT97056.1"/>
    </source>
</evidence>
<feature type="transmembrane region" description="Helical" evidence="6">
    <location>
        <begin position="51"/>
        <end position="71"/>
    </location>
</feature>
<evidence type="ECO:0000256" key="1">
    <source>
        <dbReference type="ARBA" id="ARBA00004141"/>
    </source>
</evidence>
<dbReference type="Pfam" id="PF07690">
    <property type="entry name" value="MFS_1"/>
    <property type="match status" value="1"/>
</dbReference>
<feature type="transmembrane region" description="Helical" evidence="6">
    <location>
        <begin position="171"/>
        <end position="193"/>
    </location>
</feature>
<evidence type="ECO:0000256" key="5">
    <source>
        <dbReference type="SAM" id="MobiDB-lite"/>
    </source>
</evidence>
<feature type="transmembrane region" description="Helical" evidence="6">
    <location>
        <begin position="291"/>
        <end position="313"/>
    </location>
</feature>
<accession>A0A1B8GML9</accession>
<dbReference type="PANTHER" id="PTHR21576:SF158">
    <property type="entry name" value="RIBOSOMAL RNA-PROCESSING PROTEIN 12-LIKE CONSERVED DOMAIN-CONTAINING PROTEIN"/>
    <property type="match status" value="1"/>
</dbReference>
<dbReference type="RefSeq" id="XP_018130789.1">
    <property type="nucleotide sequence ID" value="XM_018274299.2"/>
</dbReference>
<evidence type="ECO:0000256" key="2">
    <source>
        <dbReference type="ARBA" id="ARBA00022692"/>
    </source>
</evidence>
<evidence type="ECO:0000256" key="4">
    <source>
        <dbReference type="ARBA" id="ARBA00023136"/>
    </source>
</evidence>
<keyword evidence="4 6" id="KW-0472">Membrane</keyword>
<keyword evidence="2 6" id="KW-0812">Transmembrane</keyword>
<reference evidence="7 8" key="1">
    <citation type="submission" date="2016-03" db="EMBL/GenBank/DDBJ databases">
        <title>Comparative genomics of Pseudogymnoascus destructans, the fungus causing white-nose syndrome of bats.</title>
        <authorList>
            <person name="Palmer J.M."/>
            <person name="Drees K.P."/>
            <person name="Foster J.T."/>
            <person name="Lindner D.L."/>
        </authorList>
    </citation>
    <scope>NUCLEOTIDE SEQUENCE [LARGE SCALE GENOMIC DNA]</scope>
    <source>
        <strain evidence="7 8">UAMH 10579</strain>
    </source>
</reference>
<dbReference type="SUPFAM" id="SSF103473">
    <property type="entry name" value="MFS general substrate transporter"/>
    <property type="match status" value="1"/>
</dbReference>
<dbReference type="GO" id="GO:0000329">
    <property type="term" value="C:fungal-type vacuole membrane"/>
    <property type="evidence" value="ECO:0007669"/>
    <property type="project" value="TreeGrafter"/>
</dbReference>
<evidence type="ECO:0000256" key="3">
    <source>
        <dbReference type="ARBA" id="ARBA00022989"/>
    </source>
</evidence>
<dbReference type="EMBL" id="KV460224">
    <property type="protein sequence ID" value="OBT97056.1"/>
    <property type="molecule type" value="Genomic_DNA"/>
</dbReference>
<evidence type="ECO:0000313" key="8">
    <source>
        <dbReference type="Proteomes" id="UP000091956"/>
    </source>
</evidence>
<feature type="transmembrane region" description="Helical" evidence="6">
    <location>
        <begin position="477"/>
        <end position="496"/>
    </location>
</feature>
<feature type="transmembrane region" description="Helical" evidence="6">
    <location>
        <begin position="370"/>
        <end position="390"/>
    </location>
</feature>
<name>A0A1B8GML9_9PEZI</name>
<gene>
    <name evidence="7" type="ORF">VE01_04831</name>
</gene>
<feature type="transmembrane region" description="Helical" evidence="6">
    <location>
        <begin position="12"/>
        <end position="31"/>
    </location>
</feature>
<dbReference type="Proteomes" id="UP000091956">
    <property type="component" value="Unassembled WGS sequence"/>
</dbReference>
<feature type="compositionally biased region" description="Low complexity" evidence="5">
    <location>
        <begin position="200"/>
        <end position="212"/>
    </location>
</feature>
<feature type="transmembrane region" description="Helical" evidence="6">
    <location>
        <begin position="104"/>
        <end position="127"/>
    </location>
</feature>
<dbReference type="GeneID" id="28838217"/>
<feature type="region of interest" description="Disordered" evidence="5">
    <location>
        <begin position="200"/>
        <end position="240"/>
    </location>
</feature>
<feature type="transmembrane region" description="Helical" evidence="6">
    <location>
        <begin position="337"/>
        <end position="358"/>
    </location>
</feature>
<dbReference type="GO" id="GO:0022857">
    <property type="term" value="F:transmembrane transporter activity"/>
    <property type="evidence" value="ECO:0007669"/>
    <property type="project" value="InterPro"/>
</dbReference>
<evidence type="ECO:0008006" key="9">
    <source>
        <dbReference type="Google" id="ProtNLM"/>
    </source>
</evidence>
<dbReference type="Gene3D" id="1.20.1250.20">
    <property type="entry name" value="MFS general substrate transporter like domains"/>
    <property type="match status" value="2"/>
</dbReference>
<keyword evidence="3 6" id="KW-1133">Transmembrane helix</keyword>
<feature type="transmembrane region" description="Helical" evidence="6">
    <location>
        <begin position="396"/>
        <end position="419"/>
    </location>
</feature>
<dbReference type="AlphaFoldDB" id="A0A1B8GML9"/>
<reference evidence="8" key="2">
    <citation type="journal article" date="2018" name="Nat. Commun.">
        <title>Extreme sensitivity to ultraviolet light in the fungal pathogen causing white-nose syndrome of bats.</title>
        <authorList>
            <person name="Palmer J.M."/>
            <person name="Drees K.P."/>
            <person name="Foster J.T."/>
            <person name="Lindner D.L."/>
        </authorList>
    </citation>
    <scope>NUCLEOTIDE SEQUENCE [LARGE SCALE GENOMIC DNA]</scope>
    <source>
        <strain evidence="8">UAMH 10579</strain>
    </source>
</reference>
<evidence type="ECO:0000256" key="6">
    <source>
        <dbReference type="SAM" id="Phobius"/>
    </source>
</evidence>
<proteinExistence type="predicted"/>